<dbReference type="WBParaSite" id="L893_g23059.t1">
    <property type="protein sequence ID" value="L893_g23059.t1"/>
    <property type="gene ID" value="L893_g23059"/>
</dbReference>
<dbReference type="InterPro" id="IPR055349">
    <property type="entry name" value="GH2_GIPC"/>
</dbReference>
<dbReference type="Pfam" id="PF00595">
    <property type="entry name" value="PDZ"/>
    <property type="match status" value="1"/>
</dbReference>
<dbReference type="SMART" id="SM00228">
    <property type="entry name" value="PDZ"/>
    <property type="match status" value="1"/>
</dbReference>
<accession>A0A1I7Z5T9</accession>
<protein>
    <submittedName>
        <fullName evidence="5">PDZ domain-containing protein</fullName>
    </submittedName>
</protein>
<dbReference type="Gene3D" id="2.30.42.10">
    <property type="match status" value="1"/>
</dbReference>
<dbReference type="Pfam" id="PF25082">
    <property type="entry name" value="GIPC1_GH2"/>
    <property type="match status" value="1"/>
</dbReference>
<evidence type="ECO:0000313" key="4">
    <source>
        <dbReference type="Proteomes" id="UP000095287"/>
    </source>
</evidence>
<reference evidence="5" key="1">
    <citation type="submission" date="2016-11" db="UniProtKB">
        <authorList>
            <consortium name="WormBaseParasite"/>
        </authorList>
    </citation>
    <scope>IDENTIFICATION</scope>
</reference>
<dbReference type="PROSITE" id="PS50106">
    <property type="entry name" value="PDZ"/>
    <property type="match status" value="1"/>
</dbReference>
<evidence type="ECO:0000259" key="3">
    <source>
        <dbReference type="PROSITE" id="PS50106"/>
    </source>
</evidence>
<dbReference type="Pfam" id="PF25083">
    <property type="entry name" value="GIPC1_GH1"/>
    <property type="match status" value="1"/>
</dbReference>
<dbReference type="InterPro" id="IPR036034">
    <property type="entry name" value="PDZ_sf"/>
</dbReference>
<evidence type="ECO:0000256" key="1">
    <source>
        <dbReference type="ARBA" id="ARBA00009011"/>
    </source>
</evidence>
<organism evidence="4 5">
    <name type="scientific">Steinernema glaseri</name>
    <dbReference type="NCBI Taxonomy" id="37863"/>
    <lineage>
        <taxon>Eukaryota</taxon>
        <taxon>Metazoa</taxon>
        <taxon>Ecdysozoa</taxon>
        <taxon>Nematoda</taxon>
        <taxon>Chromadorea</taxon>
        <taxon>Rhabditida</taxon>
        <taxon>Tylenchina</taxon>
        <taxon>Panagrolaimomorpha</taxon>
        <taxon>Strongyloidoidea</taxon>
        <taxon>Steinernematidae</taxon>
        <taxon>Steinernema</taxon>
    </lineage>
</organism>
<dbReference type="InterPro" id="IPR056814">
    <property type="entry name" value="GIPC1-3_GH1"/>
</dbReference>
<keyword evidence="4" id="KW-1185">Reference proteome</keyword>
<sequence length="384" mass="42325">MNRLSINNRRGRSMNRRSRNRRRRSQMRSAPIQFTESPVAPGQDPFDFEESSRTGPTIEEISDSKAIEAAPERLAIEAASEPTKLVFQCQLAHGSPTGLVEGVNSIGELYSAIASCFPDIKADDILFCTLNSPAVNMDNLISSSLPVDKFIFAHIRGQKKEVRLEKAETQLGLTITDNGEGKSFIKRIREGSVSAMAQPALAVGDYVTSINGVSMEGKRHFEVARVLRSIPVGQEFVIRLVSPLKSGFNFIAPRSGRGVASRPSNGALGSGTQTLRFKANGSAVLQEAPSNEIVDLMNDVFDRYLGLNDDDLALTVWEIGVTCEDLLDMEDKIRNSPIGSIGFPDELVFDMWGIVQDYKKKLEANKKIVEMRSSAEFADDERTY</sequence>
<feature type="domain" description="PDZ" evidence="3">
    <location>
        <begin position="161"/>
        <end position="229"/>
    </location>
</feature>
<dbReference type="AlphaFoldDB" id="A0A1I7Z5T9"/>
<evidence type="ECO:0000313" key="5">
    <source>
        <dbReference type="WBParaSite" id="L893_g23059.t1"/>
    </source>
</evidence>
<dbReference type="InterPro" id="IPR001478">
    <property type="entry name" value="PDZ"/>
</dbReference>
<name>A0A1I7Z5T9_9BILA</name>
<dbReference type="InterPro" id="IPR017379">
    <property type="entry name" value="GIPC1/2/3"/>
</dbReference>
<feature type="compositionally biased region" description="Basic residues" evidence="2">
    <location>
        <begin position="9"/>
        <end position="26"/>
    </location>
</feature>
<proteinExistence type="inferred from homology"/>
<dbReference type="Proteomes" id="UP000095287">
    <property type="component" value="Unplaced"/>
</dbReference>
<dbReference type="PANTHER" id="PTHR12259">
    <property type="entry name" value="RGS-GAIP INTERACTING PROTEIN GIPC"/>
    <property type="match status" value="1"/>
</dbReference>
<evidence type="ECO:0000256" key="2">
    <source>
        <dbReference type="SAM" id="MobiDB-lite"/>
    </source>
</evidence>
<dbReference type="SUPFAM" id="SSF50156">
    <property type="entry name" value="PDZ domain-like"/>
    <property type="match status" value="1"/>
</dbReference>
<dbReference type="PANTHER" id="PTHR12259:SF1">
    <property type="entry name" value="GH21964P"/>
    <property type="match status" value="1"/>
</dbReference>
<feature type="region of interest" description="Disordered" evidence="2">
    <location>
        <begin position="1"/>
        <end position="59"/>
    </location>
</feature>
<comment type="similarity">
    <text evidence="1">Belongs to the GIPC family.</text>
</comment>